<organism evidence="1 2">
    <name type="scientific">Enterococcus durans</name>
    <dbReference type="NCBI Taxonomy" id="53345"/>
    <lineage>
        <taxon>Bacteria</taxon>
        <taxon>Bacillati</taxon>
        <taxon>Bacillota</taxon>
        <taxon>Bacilli</taxon>
        <taxon>Lactobacillales</taxon>
        <taxon>Enterococcaceae</taxon>
        <taxon>Enterococcus</taxon>
    </lineage>
</organism>
<proteinExistence type="predicted"/>
<protein>
    <submittedName>
        <fullName evidence="1">Uncharacterized protein</fullName>
    </submittedName>
</protein>
<dbReference type="AlphaFoldDB" id="A0A367CHR6"/>
<sequence length="36" mass="4145">MNETEKSIDQMEQSSQMDKLILIGGNKEDTKEFLVN</sequence>
<gene>
    <name evidence="1" type="ORF">EA71_00250</name>
</gene>
<evidence type="ECO:0000313" key="1">
    <source>
        <dbReference type="EMBL" id="RCA12046.1"/>
    </source>
</evidence>
<accession>A0A367CHR6</accession>
<dbReference type="Proteomes" id="UP000252797">
    <property type="component" value="Unassembled WGS sequence"/>
</dbReference>
<name>A0A367CHR6_9ENTE</name>
<comment type="caution">
    <text evidence="1">The sequence shown here is derived from an EMBL/GenBank/DDBJ whole genome shotgun (WGS) entry which is preliminary data.</text>
</comment>
<evidence type="ECO:0000313" key="2">
    <source>
        <dbReference type="Proteomes" id="UP000252797"/>
    </source>
</evidence>
<reference evidence="1 2" key="1">
    <citation type="submission" date="2015-06" db="EMBL/GenBank/DDBJ databases">
        <title>The Genome Sequence of Enterococcus durans 4EA1.</title>
        <authorList>
            <consortium name="The Broad Institute Genomics Platform"/>
            <consortium name="The Broad Institute Genome Sequencing Center for Infectious Disease"/>
            <person name="Earl A.M."/>
            <person name="Van Tyne D."/>
            <person name="Lebreton F."/>
            <person name="Saavedra J.T."/>
            <person name="Gilmore M.S."/>
            <person name="Manson Mcguire A."/>
            <person name="Clock S."/>
            <person name="Crupain M."/>
            <person name="Rangan U."/>
            <person name="Young S."/>
            <person name="Abouelleil A."/>
            <person name="Cao P."/>
            <person name="Chapman S.B."/>
            <person name="Griggs A."/>
            <person name="Priest M."/>
            <person name="Shea T."/>
            <person name="Wortman J."/>
            <person name="Nusbaum C."/>
            <person name="Birren B."/>
        </authorList>
    </citation>
    <scope>NUCLEOTIDE SEQUENCE [LARGE SCALE GENOMIC DNA]</scope>
    <source>
        <strain evidence="1 2">4EA1</strain>
    </source>
</reference>
<dbReference type="EMBL" id="LEPB01000001">
    <property type="protein sequence ID" value="RCA12046.1"/>
    <property type="molecule type" value="Genomic_DNA"/>
</dbReference>